<dbReference type="Proteomes" id="UP000262882">
    <property type="component" value="Unassembled WGS sequence"/>
</dbReference>
<dbReference type="OrthoDB" id="5291250at2"/>
<gene>
    <name evidence="1" type="primary">cas7e</name>
    <name evidence="1" type="ORF">D0T12_32600</name>
</gene>
<dbReference type="EMBL" id="QVNQ01000014">
    <property type="protein sequence ID" value="RFS81371.1"/>
    <property type="molecule type" value="Genomic_DNA"/>
</dbReference>
<dbReference type="Pfam" id="PF09344">
    <property type="entry name" value="Cas_CT1975"/>
    <property type="match status" value="1"/>
</dbReference>
<sequence length="384" mass="41319">MKTPKYLDVHILQTLPYSNVNRDDLGSPKTLVYGGTPRTRVSSQAWKRPVRLMVEDDLGEPTARTRRVPGHVSERLQQRGWPRELADAAGKQILRSAGEKETGLKYEKDGSSAALFYLPTSALDDLADLAEEYRDAIAAEAGNKKPAAVLPKARLHELITERNASINLFGRMLAEIPGAGVDGNVQFAHAFTTHGTDPEIDFFTAVDDLNQADQHGSGHMNSAEFSAGVFYRYACLDLTGLMRGLAAPQASGTSAADHTYAAQLTSAFLTAFLSALPSGKQNSTAANTLPDLAYLAVRSDRPISLAPAFESPVRAESDGWAAPSFRRLADHSTKIRRLWGTSEIVFDGYAGVEDKPLTGLGTAVDSYPELITSAVGAAFPEAQA</sequence>
<dbReference type="InterPro" id="IPR010148">
    <property type="entry name" value="CRISPR-assoc_prot_CT1975"/>
</dbReference>
<dbReference type="AlphaFoldDB" id="A0A372G7N4"/>
<name>A0A372G7N4_9ACTN</name>
<comment type="caution">
    <text evidence="1">The sequence shown here is derived from an EMBL/GenBank/DDBJ whole genome shotgun (WGS) entry which is preliminary data.</text>
</comment>
<dbReference type="RefSeq" id="WP_117404650.1">
    <property type="nucleotide sequence ID" value="NZ_QVNQ01000014.1"/>
</dbReference>
<proteinExistence type="predicted"/>
<dbReference type="NCBIfam" id="TIGR01869">
    <property type="entry name" value="casC_Cse4"/>
    <property type="match status" value="1"/>
</dbReference>
<keyword evidence="2" id="KW-1185">Reference proteome</keyword>
<accession>A0A372G7N4</accession>
<protein>
    <submittedName>
        <fullName evidence="1">Type I-E CRISPR-associated protein Cas7/Cse4/CasC</fullName>
    </submittedName>
</protein>
<evidence type="ECO:0000313" key="2">
    <source>
        <dbReference type="Proteomes" id="UP000262882"/>
    </source>
</evidence>
<organism evidence="1 2">
    <name type="scientific">Actinomadura spongiicola</name>
    <dbReference type="NCBI Taxonomy" id="2303421"/>
    <lineage>
        <taxon>Bacteria</taxon>
        <taxon>Bacillati</taxon>
        <taxon>Actinomycetota</taxon>
        <taxon>Actinomycetes</taxon>
        <taxon>Streptosporangiales</taxon>
        <taxon>Thermomonosporaceae</taxon>
        <taxon>Actinomadura</taxon>
    </lineage>
</organism>
<evidence type="ECO:0000313" key="1">
    <source>
        <dbReference type="EMBL" id="RFS81371.1"/>
    </source>
</evidence>
<reference evidence="1 2" key="1">
    <citation type="submission" date="2018-08" db="EMBL/GenBank/DDBJ databases">
        <title>Actinomadura spongicola sp. nov., isolated from marine sponge Leucetta chagosensis.</title>
        <authorList>
            <person name="Li L."/>
            <person name="Lin H.W."/>
        </authorList>
    </citation>
    <scope>NUCLEOTIDE SEQUENCE [LARGE SCALE GENOMIC DNA]</scope>
    <source>
        <strain evidence="1 2">LHW52907</strain>
    </source>
</reference>